<evidence type="ECO:0000259" key="2">
    <source>
        <dbReference type="PROSITE" id="PS50995"/>
    </source>
</evidence>
<dbReference type="SMART" id="SM00347">
    <property type="entry name" value="HTH_MARR"/>
    <property type="match status" value="1"/>
</dbReference>
<evidence type="ECO:0000313" key="5">
    <source>
        <dbReference type="Proteomes" id="UP000620046"/>
    </source>
</evidence>
<reference evidence="5" key="1">
    <citation type="journal article" date="2019" name="Int. J. Syst. Evol. Microbiol.">
        <title>The Global Catalogue of Microorganisms (GCM) 10K type strain sequencing project: providing services to taxonomists for standard genome sequencing and annotation.</title>
        <authorList>
            <consortium name="The Broad Institute Genomics Platform"/>
            <consortium name="The Broad Institute Genome Sequencing Center for Infectious Disease"/>
            <person name="Wu L."/>
            <person name="Ma J."/>
        </authorList>
    </citation>
    <scope>NUCLEOTIDE SEQUENCE [LARGE SCALE GENOMIC DNA]</scope>
    <source>
        <strain evidence="5">CGMCC 1.15439</strain>
    </source>
</reference>
<keyword evidence="1" id="KW-0808">Transferase</keyword>
<proteinExistence type="predicted"/>
<dbReference type="InterPro" id="IPR000182">
    <property type="entry name" value="GNAT_dom"/>
</dbReference>
<dbReference type="PANTHER" id="PTHR13947">
    <property type="entry name" value="GNAT FAMILY N-ACETYLTRANSFERASE"/>
    <property type="match status" value="1"/>
</dbReference>
<feature type="domain" description="HTH marR-type" evidence="2">
    <location>
        <begin position="1"/>
        <end position="142"/>
    </location>
</feature>
<dbReference type="PROSITE" id="PS51186">
    <property type="entry name" value="GNAT"/>
    <property type="match status" value="1"/>
</dbReference>
<dbReference type="PANTHER" id="PTHR13947:SF37">
    <property type="entry name" value="LD18367P"/>
    <property type="match status" value="1"/>
</dbReference>
<dbReference type="EMBL" id="BMJA01000001">
    <property type="protein sequence ID" value="GGA27689.1"/>
    <property type="molecule type" value="Genomic_DNA"/>
</dbReference>
<gene>
    <name evidence="4" type="ORF">GCM10010981_15550</name>
</gene>
<dbReference type="Proteomes" id="UP000620046">
    <property type="component" value="Unassembled WGS sequence"/>
</dbReference>
<dbReference type="InterPro" id="IPR050769">
    <property type="entry name" value="NAT_camello-type"/>
</dbReference>
<dbReference type="Gene3D" id="3.40.630.30">
    <property type="match status" value="1"/>
</dbReference>
<dbReference type="CDD" id="cd04301">
    <property type="entry name" value="NAT_SF"/>
    <property type="match status" value="1"/>
</dbReference>
<dbReference type="Pfam" id="PF12802">
    <property type="entry name" value="MarR_2"/>
    <property type="match status" value="1"/>
</dbReference>
<dbReference type="InterPro" id="IPR036388">
    <property type="entry name" value="WH-like_DNA-bd_sf"/>
</dbReference>
<accession>A0ABQ1FRB4</accession>
<feature type="domain" description="N-acetyltransferase" evidence="3">
    <location>
        <begin position="153"/>
        <end position="313"/>
    </location>
</feature>
<dbReference type="InterPro" id="IPR000835">
    <property type="entry name" value="HTH_MarR-typ"/>
</dbReference>
<evidence type="ECO:0000256" key="1">
    <source>
        <dbReference type="ARBA" id="ARBA00022679"/>
    </source>
</evidence>
<dbReference type="RefSeq" id="WP_188793658.1">
    <property type="nucleotide sequence ID" value="NZ_BMJA01000001.1"/>
</dbReference>
<dbReference type="SUPFAM" id="SSF55729">
    <property type="entry name" value="Acyl-CoA N-acyltransferases (Nat)"/>
    <property type="match status" value="1"/>
</dbReference>
<evidence type="ECO:0000313" key="4">
    <source>
        <dbReference type="EMBL" id="GGA27689.1"/>
    </source>
</evidence>
<dbReference type="Pfam" id="PF00583">
    <property type="entry name" value="Acetyltransf_1"/>
    <property type="match status" value="1"/>
</dbReference>
<dbReference type="InterPro" id="IPR016181">
    <property type="entry name" value="Acyl_CoA_acyltransferase"/>
</dbReference>
<name>A0ABQ1FRB4_9GAMM</name>
<dbReference type="InterPro" id="IPR036390">
    <property type="entry name" value="WH_DNA-bd_sf"/>
</dbReference>
<comment type="caution">
    <text evidence="4">The sequence shown here is derived from an EMBL/GenBank/DDBJ whole genome shotgun (WGS) entry which is preliminary data.</text>
</comment>
<sequence length="318" mass="35510">MPISESLSHQAEAVRSFNRFYTRQIGVLDEGLLASPFTLTQARVLFELGTRKTVTAGEIGELLGLDAGYLSRMVQGFMTQGLLTRQPSKEDGRQWLLSLTNEGRKAFRELDRTSHQLTASHLSRLSEPGRHRLLASMKEVQRLLSPANDAGKVVIRTHRIGDIGWAIERHGQLYADEFHLNEAFEALVATLFAQFASKHDPAKERMWVAEVDGERMGCVFVVRNAEDPTVAQLRCLLVDPKARGLAIGKQLVDACIAFATEAGYARMMLWTNDILVSARRIYQAAGFSLVSEEPHHSFGHDMVGQVWMREFGVSSSKL</sequence>
<dbReference type="SUPFAM" id="SSF46785">
    <property type="entry name" value="Winged helix' DNA-binding domain"/>
    <property type="match status" value="1"/>
</dbReference>
<dbReference type="Gene3D" id="1.10.10.10">
    <property type="entry name" value="Winged helix-like DNA-binding domain superfamily/Winged helix DNA-binding domain"/>
    <property type="match status" value="1"/>
</dbReference>
<dbReference type="PROSITE" id="PS50995">
    <property type="entry name" value="HTH_MARR_2"/>
    <property type="match status" value="1"/>
</dbReference>
<keyword evidence="5" id="KW-1185">Reference proteome</keyword>
<protein>
    <submittedName>
        <fullName evidence="4">GNAT family N-acetyltransferase</fullName>
    </submittedName>
</protein>
<organism evidence="4 5">
    <name type="scientific">Dyella nitratireducens</name>
    <dbReference type="NCBI Taxonomy" id="1849580"/>
    <lineage>
        <taxon>Bacteria</taxon>
        <taxon>Pseudomonadati</taxon>
        <taxon>Pseudomonadota</taxon>
        <taxon>Gammaproteobacteria</taxon>
        <taxon>Lysobacterales</taxon>
        <taxon>Rhodanobacteraceae</taxon>
        <taxon>Dyella</taxon>
    </lineage>
</organism>
<evidence type="ECO:0000259" key="3">
    <source>
        <dbReference type="PROSITE" id="PS51186"/>
    </source>
</evidence>